<dbReference type="PANTHER" id="PTHR11081:SF32">
    <property type="entry name" value="POST-TRANSCRIPTIONAL REGULATOR MKT1"/>
    <property type="match status" value="1"/>
</dbReference>
<dbReference type="Proteomes" id="UP001287356">
    <property type="component" value="Unassembled WGS sequence"/>
</dbReference>
<dbReference type="InterPro" id="IPR029060">
    <property type="entry name" value="PIN-like_dom_sf"/>
</dbReference>
<dbReference type="CDD" id="cd09902">
    <property type="entry name" value="H3TH_MKT1"/>
    <property type="match status" value="1"/>
</dbReference>
<feature type="domain" description="Post-transcriptional regulator MKT1 C-terminal" evidence="3">
    <location>
        <begin position="524"/>
        <end position="767"/>
    </location>
</feature>
<accession>A0AAE0N088</accession>
<sequence length="770" mass="86561">MLLALTQVTQLLLRTPGLTARWCKLISIQVPPLAPLWTPLHWLRLQLTDSLQSTHSIAEIEDCAIAVDASYYLQLQLDAQPYNEPLLPALGGMTGIQKRIETELDRWAAHRVVPLFIFNGVPLTGQDDVNVQRGRQANEKTDLAWDLYFNSRADDAVAAFGQHTGAYRPSALYPLLQAILKNRKLHFLVPPFNAAAQMAYFEMIDSDQCGGIMGPLELMLYPIRDSIIRSINWDAGTVTAVSKKHITKTLNVSESLFIDAFLMTGTSFLAPFPPLLDPSVVKAQPFSISDAVNMLRTSEKSVTIICTTFHDIIKTHDAGWLDKYRRARMAVSHFIYIAESGEVKVHDYERLTGDNHEYLGLQLPSELFHYLNTGLIGPRILSWITHGQLQVLPTVDGYASDEYKKLVSTQLVPIKEAALGLLIPRLHRGIGHKDITMRVWYDRNFTYTAWNNHDQANFGGQVATWSVDESTIKALYPGFVHGSVGSEVLSLKKPEFVAQTFLGPKEKLKGLQSAEMIKSLCLWRFLHVRGYVNDRHELTRWGTALAASMSALEPTVKQHPDVPNLFESILVGFELLRFELLNARNKHPDLRGLPLNGTEDDQSSLLLISRCATLLKLRHESNGYTGPLSKNLLAFRSLVSEVRSADRDLVESVLASMFLYAQAKRDRSDGWELSHQLPFLHDPDVALGIAVKTYFDEVALEDPVEIRVSKKRCFPTLYVPFALAFDEDLDIACNFFDAMYVGVQALDSNDVSSVDRATWDKAAKYLELRR</sequence>
<dbReference type="InterPro" id="IPR006084">
    <property type="entry name" value="XPG/Rad2"/>
</dbReference>
<dbReference type="GO" id="GO:0006417">
    <property type="term" value="P:regulation of translation"/>
    <property type="evidence" value="ECO:0007669"/>
    <property type="project" value="UniProtKB-KW"/>
</dbReference>
<evidence type="ECO:0000313" key="5">
    <source>
        <dbReference type="EMBL" id="KAK3365937.1"/>
    </source>
</evidence>
<dbReference type="SUPFAM" id="SSF88723">
    <property type="entry name" value="PIN domain-like"/>
    <property type="match status" value="1"/>
</dbReference>
<dbReference type="Pfam" id="PF12247">
    <property type="entry name" value="MKT1_N"/>
    <property type="match status" value="1"/>
</dbReference>
<organism evidence="5 6">
    <name type="scientific">Lasiosphaeria ovina</name>
    <dbReference type="NCBI Taxonomy" id="92902"/>
    <lineage>
        <taxon>Eukaryota</taxon>
        <taxon>Fungi</taxon>
        <taxon>Dikarya</taxon>
        <taxon>Ascomycota</taxon>
        <taxon>Pezizomycotina</taxon>
        <taxon>Sordariomycetes</taxon>
        <taxon>Sordariomycetidae</taxon>
        <taxon>Sordariales</taxon>
        <taxon>Lasiosphaeriaceae</taxon>
        <taxon>Lasiosphaeria</taxon>
    </lineage>
</organism>
<evidence type="ECO:0000259" key="4">
    <source>
        <dbReference type="Pfam" id="PF12247"/>
    </source>
</evidence>
<keyword evidence="1" id="KW-0810">Translation regulation</keyword>
<dbReference type="GO" id="GO:0003730">
    <property type="term" value="F:mRNA 3'-UTR binding"/>
    <property type="evidence" value="ECO:0007669"/>
    <property type="project" value="TreeGrafter"/>
</dbReference>
<dbReference type="Pfam" id="PF12246">
    <property type="entry name" value="MKT1_C"/>
    <property type="match status" value="1"/>
</dbReference>
<reference evidence="5" key="1">
    <citation type="journal article" date="2023" name="Mol. Phylogenet. Evol.">
        <title>Genome-scale phylogeny and comparative genomics of the fungal order Sordariales.</title>
        <authorList>
            <person name="Hensen N."/>
            <person name="Bonometti L."/>
            <person name="Westerberg I."/>
            <person name="Brannstrom I.O."/>
            <person name="Guillou S."/>
            <person name="Cros-Aarteil S."/>
            <person name="Calhoun S."/>
            <person name="Haridas S."/>
            <person name="Kuo A."/>
            <person name="Mondo S."/>
            <person name="Pangilinan J."/>
            <person name="Riley R."/>
            <person name="LaButti K."/>
            <person name="Andreopoulos B."/>
            <person name="Lipzen A."/>
            <person name="Chen C."/>
            <person name="Yan M."/>
            <person name="Daum C."/>
            <person name="Ng V."/>
            <person name="Clum A."/>
            <person name="Steindorff A."/>
            <person name="Ohm R.A."/>
            <person name="Martin F."/>
            <person name="Silar P."/>
            <person name="Natvig D.O."/>
            <person name="Lalanne C."/>
            <person name="Gautier V."/>
            <person name="Ament-Velasquez S.L."/>
            <person name="Kruys A."/>
            <person name="Hutchinson M.I."/>
            <person name="Powell A.J."/>
            <person name="Barry K."/>
            <person name="Miller A.N."/>
            <person name="Grigoriev I.V."/>
            <person name="Debuchy R."/>
            <person name="Gladieux P."/>
            <person name="Hiltunen Thoren M."/>
            <person name="Johannesson H."/>
        </authorList>
    </citation>
    <scope>NUCLEOTIDE SEQUENCE</scope>
    <source>
        <strain evidence="5">CBS 958.72</strain>
    </source>
</reference>
<dbReference type="PANTHER" id="PTHR11081">
    <property type="entry name" value="FLAP ENDONUCLEASE FAMILY MEMBER"/>
    <property type="match status" value="1"/>
</dbReference>
<gene>
    <name evidence="5" type="ORF">B0T24DRAFT_406800</name>
</gene>
<dbReference type="AlphaFoldDB" id="A0AAE0N088"/>
<evidence type="ECO:0000313" key="6">
    <source>
        <dbReference type="Proteomes" id="UP001287356"/>
    </source>
</evidence>
<comment type="similarity">
    <text evidence="2">Belongs to the XPG/RAD2 endonuclease family.</text>
</comment>
<dbReference type="Gene3D" id="3.40.50.1010">
    <property type="entry name" value="5'-nuclease"/>
    <property type="match status" value="1"/>
</dbReference>
<protein>
    <submittedName>
        <fullName evidence="5">Nuclease-like protein</fullName>
    </submittedName>
</protein>
<dbReference type="InterPro" id="IPR037314">
    <property type="entry name" value="MKT1_H3TH"/>
</dbReference>
<evidence type="ECO:0000256" key="2">
    <source>
        <dbReference type="ARBA" id="ARBA00024023"/>
    </source>
</evidence>
<dbReference type="EMBL" id="JAULSN010000008">
    <property type="protein sequence ID" value="KAK3365937.1"/>
    <property type="molecule type" value="Genomic_DNA"/>
</dbReference>
<evidence type="ECO:0000256" key="1">
    <source>
        <dbReference type="ARBA" id="ARBA00022845"/>
    </source>
</evidence>
<evidence type="ECO:0000259" key="3">
    <source>
        <dbReference type="Pfam" id="PF12246"/>
    </source>
</evidence>
<name>A0AAE0N088_9PEZI</name>
<keyword evidence="6" id="KW-1185">Reference proteome</keyword>
<reference evidence="5" key="2">
    <citation type="submission" date="2023-06" db="EMBL/GenBank/DDBJ databases">
        <authorList>
            <consortium name="Lawrence Berkeley National Laboratory"/>
            <person name="Haridas S."/>
            <person name="Hensen N."/>
            <person name="Bonometti L."/>
            <person name="Westerberg I."/>
            <person name="Brannstrom I.O."/>
            <person name="Guillou S."/>
            <person name="Cros-Aarteil S."/>
            <person name="Calhoun S."/>
            <person name="Kuo A."/>
            <person name="Mondo S."/>
            <person name="Pangilinan J."/>
            <person name="Riley R."/>
            <person name="Labutti K."/>
            <person name="Andreopoulos B."/>
            <person name="Lipzen A."/>
            <person name="Chen C."/>
            <person name="Yanf M."/>
            <person name="Daum C."/>
            <person name="Ng V."/>
            <person name="Clum A."/>
            <person name="Steindorff A."/>
            <person name="Ohm R."/>
            <person name="Martin F."/>
            <person name="Silar P."/>
            <person name="Natvig D."/>
            <person name="Lalanne C."/>
            <person name="Gautier V."/>
            <person name="Ament-Velasquez S.L."/>
            <person name="Kruys A."/>
            <person name="Hutchinson M.I."/>
            <person name="Powell A.J."/>
            <person name="Barry K."/>
            <person name="Miller A.N."/>
            <person name="Grigoriev I.V."/>
            <person name="Debuchy R."/>
            <person name="Gladieux P."/>
            <person name="Thoren M.H."/>
            <person name="Johannesson H."/>
        </authorList>
    </citation>
    <scope>NUCLEOTIDE SEQUENCE</scope>
    <source>
        <strain evidence="5">CBS 958.72</strain>
    </source>
</reference>
<proteinExistence type="inferred from homology"/>
<dbReference type="InterPro" id="IPR022040">
    <property type="entry name" value="MKT1_N"/>
</dbReference>
<comment type="caution">
    <text evidence="5">The sequence shown here is derived from an EMBL/GenBank/DDBJ whole genome shotgun (WGS) entry which is preliminary data.</text>
</comment>
<dbReference type="CDD" id="cd09858">
    <property type="entry name" value="PIN_MKT1"/>
    <property type="match status" value="1"/>
</dbReference>
<feature type="domain" description="Post-transcriptional regulator MKT1 N-terminal" evidence="4">
    <location>
        <begin position="353"/>
        <end position="441"/>
    </location>
</feature>
<dbReference type="InterPro" id="IPR022039">
    <property type="entry name" value="MKT1_C"/>
</dbReference>